<dbReference type="PROSITE" id="PS51257">
    <property type="entry name" value="PROKAR_LIPOPROTEIN"/>
    <property type="match status" value="1"/>
</dbReference>
<comment type="caution">
    <text evidence="1">The sequence shown here is derived from an EMBL/GenBank/DDBJ whole genome shotgun (WGS) entry which is preliminary data.</text>
</comment>
<dbReference type="RefSeq" id="WP_379791875.1">
    <property type="nucleotide sequence ID" value="NZ_JBHSQB010000007.1"/>
</dbReference>
<evidence type="ECO:0000313" key="1">
    <source>
        <dbReference type="EMBL" id="MFC6097000.1"/>
    </source>
</evidence>
<organism evidence="1 2">
    <name type="scientific">Flavobacterium qiangtangense</name>
    <dbReference type="NCBI Taxonomy" id="1442595"/>
    <lineage>
        <taxon>Bacteria</taxon>
        <taxon>Pseudomonadati</taxon>
        <taxon>Bacteroidota</taxon>
        <taxon>Flavobacteriia</taxon>
        <taxon>Flavobacteriales</taxon>
        <taxon>Flavobacteriaceae</taxon>
        <taxon>Flavobacterium</taxon>
    </lineage>
</organism>
<keyword evidence="2" id="KW-1185">Reference proteome</keyword>
<dbReference type="EMBL" id="JBHSQB010000007">
    <property type="protein sequence ID" value="MFC6097000.1"/>
    <property type="molecule type" value="Genomic_DNA"/>
</dbReference>
<protein>
    <recommendedName>
        <fullName evidence="3">Lipoprotein</fullName>
    </recommendedName>
</protein>
<name>A0ABW1PN15_9FLAO</name>
<accession>A0ABW1PN15</accession>
<sequence>MKYVIKLLVLNILFISCQKRSEKIEQEDLSTYEITNADLKSELTDFIKKIDELNKKNVAFSIYKEDSFLIDFGTIITENEPNDTLVFIYNAKPYDNSTCKGILYYMGKKVFFSSPFENLDGIIEIKKIFNECEKYCGGEFDLPPQRSWKFSKGKLLKLDE</sequence>
<gene>
    <name evidence="1" type="ORF">ACFPVY_10125</name>
</gene>
<dbReference type="Proteomes" id="UP001596287">
    <property type="component" value="Unassembled WGS sequence"/>
</dbReference>
<evidence type="ECO:0008006" key="3">
    <source>
        <dbReference type="Google" id="ProtNLM"/>
    </source>
</evidence>
<proteinExistence type="predicted"/>
<evidence type="ECO:0000313" key="2">
    <source>
        <dbReference type="Proteomes" id="UP001596287"/>
    </source>
</evidence>
<reference evidence="2" key="1">
    <citation type="journal article" date="2019" name="Int. J. Syst. Evol. Microbiol.">
        <title>The Global Catalogue of Microorganisms (GCM) 10K type strain sequencing project: providing services to taxonomists for standard genome sequencing and annotation.</title>
        <authorList>
            <consortium name="The Broad Institute Genomics Platform"/>
            <consortium name="The Broad Institute Genome Sequencing Center for Infectious Disease"/>
            <person name="Wu L."/>
            <person name="Ma J."/>
        </authorList>
    </citation>
    <scope>NUCLEOTIDE SEQUENCE [LARGE SCALE GENOMIC DNA]</scope>
    <source>
        <strain evidence="2">CCUG 49679</strain>
    </source>
</reference>